<dbReference type="InterPro" id="IPR000595">
    <property type="entry name" value="cNMP-bd_dom"/>
</dbReference>
<sequence>MTLHKMNTLLNTLYSTESIEYIEKTFQRGEQILAAGDNEQYIYIILSGCVRVIYSTKEEEHTIRLGYKNSIIASLPAFFTNTPSLFSIETIRKSTVRFIKKETLSSIVNKSPELSIAYQKLLEDLVRQQVERELDLLTVSPAERIQRVIERSPQVFQEVPLKYIAYYLRMSPETLSRILSSKS</sequence>
<organism evidence="2 3">
    <name type="scientific">Flammeovirga pectinis</name>
    <dbReference type="NCBI Taxonomy" id="2494373"/>
    <lineage>
        <taxon>Bacteria</taxon>
        <taxon>Pseudomonadati</taxon>
        <taxon>Bacteroidota</taxon>
        <taxon>Cytophagia</taxon>
        <taxon>Cytophagales</taxon>
        <taxon>Flammeovirgaceae</taxon>
        <taxon>Flammeovirga</taxon>
    </lineage>
</organism>
<dbReference type="EMBL" id="CP034562">
    <property type="protein sequence ID" value="AZQ61703.1"/>
    <property type="molecule type" value="Genomic_DNA"/>
</dbReference>
<dbReference type="Proteomes" id="UP000267268">
    <property type="component" value="Chromosome 1"/>
</dbReference>
<feature type="domain" description="Cyclic nucleotide-binding" evidence="1">
    <location>
        <begin position="1"/>
        <end position="114"/>
    </location>
</feature>
<dbReference type="CDD" id="cd00038">
    <property type="entry name" value="CAP_ED"/>
    <property type="match status" value="1"/>
</dbReference>
<keyword evidence="3" id="KW-1185">Reference proteome</keyword>
<evidence type="ECO:0000313" key="2">
    <source>
        <dbReference type="EMBL" id="AZQ61703.1"/>
    </source>
</evidence>
<evidence type="ECO:0000313" key="3">
    <source>
        <dbReference type="Proteomes" id="UP000267268"/>
    </source>
</evidence>
<gene>
    <name evidence="2" type="ORF">EI427_05485</name>
</gene>
<dbReference type="SUPFAM" id="SSF51206">
    <property type="entry name" value="cAMP-binding domain-like"/>
    <property type="match status" value="1"/>
</dbReference>
<name>A0A3Q9FNG5_9BACT</name>
<accession>A0A3Q9FNG5</accession>
<dbReference type="InterPro" id="IPR014710">
    <property type="entry name" value="RmlC-like_jellyroll"/>
</dbReference>
<reference evidence="2 3" key="1">
    <citation type="submission" date="2018-12" db="EMBL/GenBank/DDBJ databases">
        <title>Flammeovirga pectinis sp. nov., isolated from the gut of the Korean scallop, Patinopecten yessoensis.</title>
        <authorList>
            <person name="Bae J.-W."/>
            <person name="Jeong Y.-S."/>
            <person name="Kang W."/>
        </authorList>
    </citation>
    <scope>NUCLEOTIDE SEQUENCE [LARGE SCALE GENOMIC DNA]</scope>
    <source>
        <strain evidence="2 3">L12M1</strain>
    </source>
</reference>
<protein>
    <submittedName>
        <fullName evidence="2">Crp/Fnr family transcriptional regulator</fullName>
    </submittedName>
</protein>
<dbReference type="OrthoDB" id="792939at2"/>
<evidence type="ECO:0000259" key="1">
    <source>
        <dbReference type="PROSITE" id="PS50042"/>
    </source>
</evidence>
<dbReference type="Pfam" id="PF00027">
    <property type="entry name" value="cNMP_binding"/>
    <property type="match status" value="1"/>
</dbReference>
<dbReference type="Gene3D" id="2.60.120.10">
    <property type="entry name" value="Jelly Rolls"/>
    <property type="match status" value="1"/>
</dbReference>
<dbReference type="PROSITE" id="PS50042">
    <property type="entry name" value="CNMP_BINDING_3"/>
    <property type="match status" value="1"/>
</dbReference>
<dbReference type="AlphaFoldDB" id="A0A3Q9FNG5"/>
<proteinExistence type="predicted"/>
<dbReference type="KEGG" id="fll:EI427_05485"/>
<dbReference type="InterPro" id="IPR018490">
    <property type="entry name" value="cNMP-bd_dom_sf"/>
</dbReference>